<dbReference type="PANTHER" id="PTHR46063">
    <property type="entry name" value="KELCH DOMAIN-CONTAINING PROTEIN"/>
    <property type="match status" value="1"/>
</dbReference>
<dbReference type="SUPFAM" id="SSF117281">
    <property type="entry name" value="Kelch motif"/>
    <property type="match status" value="1"/>
</dbReference>
<reference evidence="3 4" key="2">
    <citation type="submission" date="2015-05" db="EMBL/GenBank/DDBJ databases">
        <authorList>
            <person name="Morales-Cruz A."/>
            <person name="Amrine K.C."/>
            <person name="Cantu D."/>
        </authorList>
    </citation>
    <scope>NUCLEOTIDE SEQUENCE [LARGE SCALE GENOMIC DNA]</scope>
    <source>
        <strain evidence="3">UCRPC4</strain>
    </source>
</reference>
<evidence type="ECO:0000259" key="2">
    <source>
        <dbReference type="Pfam" id="PF13422"/>
    </source>
</evidence>
<feature type="domain" description="DUF4110" evidence="2">
    <location>
        <begin position="503"/>
        <end position="593"/>
    </location>
</feature>
<feature type="region of interest" description="Disordered" evidence="1">
    <location>
        <begin position="435"/>
        <end position="513"/>
    </location>
</feature>
<evidence type="ECO:0000256" key="1">
    <source>
        <dbReference type="SAM" id="MobiDB-lite"/>
    </source>
</evidence>
<feature type="compositionally biased region" description="Low complexity" evidence="1">
    <location>
        <begin position="1"/>
        <end position="14"/>
    </location>
</feature>
<protein>
    <submittedName>
        <fullName evidence="3">Putative kelch repeat</fullName>
    </submittedName>
</protein>
<evidence type="ECO:0000313" key="3">
    <source>
        <dbReference type="EMBL" id="KKY21353.1"/>
    </source>
</evidence>
<feature type="compositionally biased region" description="Basic and acidic residues" evidence="1">
    <location>
        <begin position="37"/>
        <end position="50"/>
    </location>
</feature>
<feature type="compositionally biased region" description="Basic residues" evidence="1">
    <location>
        <begin position="27"/>
        <end position="36"/>
    </location>
</feature>
<dbReference type="AlphaFoldDB" id="A0A0G2GCL5"/>
<dbReference type="OrthoDB" id="4447at2759"/>
<dbReference type="Proteomes" id="UP000053317">
    <property type="component" value="Unassembled WGS sequence"/>
</dbReference>
<dbReference type="EMBL" id="LCWF01000086">
    <property type="protein sequence ID" value="KKY21353.1"/>
    <property type="molecule type" value="Genomic_DNA"/>
</dbReference>
<accession>A0A0G2GCL5</accession>
<dbReference type="Gene3D" id="2.120.10.80">
    <property type="entry name" value="Kelch-type beta propeller"/>
    <property type="match status" value="1"/>
</dbReference>
<comment type="caution">
    <text evidence="3">The sequence shown here is derived from an EMBL/GenBank/DDBJ whole genome shotgun (WGS) entry which is preliminary data.</text>
</comment>
<sequence>MRNVLSHSSSAAMAKAKKAKSAEQKAHRAAKQVKKAAKSEKKAKTKSSRDEDSDAEEVDLDAVLAAYAEEQAKFLKVTEATSTPPSPRSSATVIASPSNRNELFVFGETKGKSPPARSGHRMTYFKNYILLFGGFQDTSQQTKYLQDLWIYDAQNFVWYNPNLPPASQKPDARSSFSFLPHDAGAVIYGGYSRVKVTSNKQGKAVAKTTLQPVIHQDTWFLRITQPDQPIPVAPTVRWEKRKKPANPPNPQRAGATMTHHRGRGILFGGVHDVEESEEGIESEFFDGLFAWNIDRNRFFPLILRRPKTGKKQQPSGSAARGRNRGKADEDELLRNLAALDAKGKLDPDGEAMNIDHPKMEEVDKDTNKISLPIRYEMPHCRFNAQITVQDDILFIFGGTVERGDQEFTFDDMYSIDLGKLDGVRELYFNEPERWNEKMEIESSDEDDDEEDDYDDDSEMSETESRATDPRSVISPTPTEITVPPSEPPEEDITEPQSSTSLSNDGRPYPRPFETLRDFFSRSTQEWQNIILEKMKYGSSIRSEEDQQTIKDLRKKAFNMAEDRWWECREEVRALEDEQEEAGIGEVVSLADRAAGGIGVGKRR</sequence>
<keyword evidence="4" id="KW-1185">Reference proteome</keyword>
<name>A0A0G2GCL5_PHACM</name>
<feature type="region of interest" description="Disordered" evidence="1">
    <location>
        <begin position="304"/>
        <end position="329"/>
    </location>
</feature>
<dbReference type="Pfam" id="PF13422">
    <property type="entry name" value="DUF4110"/>
    <property type="match status" value="1"/>
</dbReference>
<dbReference type="InterPro" id="IPR025183">
    <property type="entry name" value="DUF4110"/>
</dbReference>
<feature type="compositionally biased region" description="Polar residues" evidence="1">
    <location>
        <begin position="494"/>
        <end position="503"/>
    </location>
</feature>
<feature type="region of interest" description="Disordered" evidence="1">
    <location>
        <begin position="1"/>
        <end position="56"/>
    </location>
</feature>
<feature type="compositionally biased region" description="Acidic residues" evidence="1">
    <location>
        <begin position="441"/>
        <end position="461"/>
    </location>
</feature>
<evidence type="ECO:0000313" key="4">
    <source>
        <dbReference type="Proteomes" id="UP000053317"/>
    </source>
</evidence>
<dbReference type="InterPro" id="IPR015915">
    <property type="entry name" value="Kelch-typ_b-propeller"/>
</dbReference>
<proteinExistence type="predicted"/>
<dbReference type="InterPro" id="IPR052588">
    <property type="entry name" value="Kelch_domain_protein"/>
</dbReference>
<reference evidence="3 4" key="1">
    <citation type="submission" date="2015-05" db="EMBL/GenBank/DDBJ databases">
        <title>Distinctive expansion of gene families associated with plant cell wall degradation and secondary metabolism in the genomes of grapevine trunk pathogens.</title>
        <authorList>
            <person name="Lawrence D.P."/>
            <person name="Travadon R."/>
            <person name="Rolshausen P.E."/>
            <person name="Baumgartner K."/>
        </authorList>
    </citation>
    <scope>NUCLEOTIDE SEQUENCE [LARGE SCALE GENOMIC DNA]</scope>
    <source>
        <strain evidence="3">UCRPC4</strain>
    </source>
</reference>
<dbReference type="PANTHER" id="PTHR46063:SF1">
    <property type="entry name" value="KELCH DOMAIN-CONTAINING PROTEIN 4"/>
    <property type="match status" value="1"/>
</dbReference>
<organism evidence="3 4">
    <name type="scientific">Phaeomoniella chlamydospora</name>
    <name type="common">Phaeoacremonium chlamydosporum</name>
    <dbReference type="NCBI Taxonomy" id="158046"/>
    <lineage>
        <taxon>Eukaryota</taxon>
        <taxon>Fungi</taxon>
        <taxon>Dikarya</taxon>
        <taxon>Ascomycota</taxon>
        <taxon>Pezizomycotina</taxon>
        <taxon>Eurotiomycetes</taxon>
        <taxon>Chaetothyriomycetidae</taxon>
        <taxon>Phaeomoniellales</taxon>
        <taxon>Phaeomoniellaceae</taxon>
        <taxon>Phaeomoniella</taxon>
    </lineage>
</organism>
<gene>
    <name evidence="3" type="ORF">UCRPC4_g03790</name>
</gene>